<keyword evidence="2" id="KW-1185">Reference proteome</keyword>
<organism evidence="1 2">
    <name type="scientific">Ichthyobacterium seriolicida</name>
    <dbReference type="NCBI Taxonomy" id="242600"/>
    <lineage>
        <taxon>Bacteria</taxon>
        <taxon>Pseudomonadati</taxon>
        <taxon>Bacteroidota</taxon>
        <taxon>Flavobacteriia</taxon>
        <taxon>Flavobacteriales</taxon>
        <taxon>Ichthyobacteriaceae</taxon>
        <taxon>Ichthyobacterium</taxon>
    </lineage>
</organism>
<dbReference type="Proteomes" id="UP000243197">
    <property type="component" value="Chromosome"/>
</dbReference>
<evidence type="ECO:0000313" key="1">
    <source>
        <dbReference type="EMBL" id="BAV95417.1"/>
    </source>
</evidence>
<dbReference type="KEGG" id="ise:JBKA6_1404"/>
<proteinExistence type="predicted"/>
<accession>A0A1J1DZT4</accession>
<reference evidence="1 2" key="1">
    <citation type="submission" date="2014-03" db="EMBL/GenBank/DDBJ databases">
        <title>complete genome sequence of Flavobacteriaceae bacterium JBKA-6.</title>
        <authorList>
            <person name="Takano T."/>
            <person name="Nakamura Y."/>
            <person name="Takuma S."/>
            <person name="Yasuike M."/>
            <person name="Matsuyama T."/>
            <person name="Sakai T."/>
            <person name="Fujiwara A."/>
            <person name="Kimoto K."/>
            <person name="Fukuda Y."/>
            <person name="Kondo H."/>
            <person name="Hirono I."/>
            <person name="Nakayasu C."/>
        </authorList>
    </citation>
    <scope>NUCLEOTIDE SEQUENCE [LARGE SCALE GENOMIC DNA]</scope>
    <source>
        <strain evidence="1 2">JBKA-6</strain>
    </source>
</reference>
<sequence length="38" mass="4583">MFYLIHPDLSFIIGNYFSNRNKNKYSKSEKVSIVEDRE</sequence>
<gene>
    <name evidence="1" type="ORF">JBKA6_1404</name>
</gene>
<protein>
    <submittedName>
        <fullName evidence="1">Uncharacterized protein</fullName>
    </submittedName>
</protein>
<dbReference type="EMBL" id="AP014564">
    <property type="protein sequence ID" value="BAV95417.1"/>
    <property type="molecule type" value="Genomic_DNA"/>
</dbReference>
<evidence type="ECO:0000313" key="2">
    <source>
        <dbReference type="Proteomes" id="UP000243197"/>
    </source>
</evidence>
<name>A0A1J1DZT4_9FLAO</name>
<dbReference type="AlphaFoldDB" id="A0A1J1DZT4"/>